<feature type="domain" description="Protein kinase" evidence="3">
    <location>
        <begin position="1"/>
        <end position="169"/>
    </location>
</feature>
<dbReference type="PANTHER" id="PTHR44329">
    <property type="entry name" value="SERINE/THREONINE-PROTEIN KINASE TNNI3K-RELATED"/>
    <property type="match status" value="1"/>
</dbReference>
<evidence type="ECO:0000256" key="1">
    <source>
        <dbReference type="ARBA" id="ARBA00022741"/>
    </source>
</evidence>
<evidence type="ECO:0000313" key="5">
    <source>
        <dbReference type="Proteomes" id="UP001159405"/>
    </source>
</evidence>
<evidence type="ECO:0000256" key="2">
    <source>
        <dbReference type="ARBA" id="ARBA00022840"/>
    </source>
</evidence>
<keyword evidence="1" id="KW-0547">Nucleotide-binding</keyword>
<dbReference type="InterPro" id="IPR051681">
    <property type="entry name" value="Ser/Thr_Kinases-Pseudokinases"/>
</dbReference>
<keyword evidence="2" id="KW-0067">ATP-binding</keyword>
<proteinExistence type="predicted"/>
<dbReference type="InterPro" id="IPR000719">
    <property type="entry name" value="Prot_kinase_dom"/>
</dbReference>
<sequence>MDRSLKSRLFNVDEPALTSAEVCVISLDVALALNYLHQEREPIIHHDVSSGNVLLWRQGDQWRAKVSDYGTANFVRQSTINYAGAAIYQAPESLNGDPDQPISCKVDVYSFGVLLCEMCIRDQPVQEDRDRQIEQIRNCYHRGLVRRCVQKEPWERPHMDTVIEELETL</sequence>
<dbReference type="EMBL" id="CALNXK010000023">
    <property type="protein sequence ID" value="CAH3110904.1"/>
    <property type="molecule type" value="Genomic_DNA"/>
</dbReference>
<dbReference type="Proteomes" id="UP001159405">
    <property type="component" value="Unassembled WGS sequence"/>
</dbReference>
<evidence type="ECO:0000259" key="3">
    <source>
        <dbReference type="PROSITE" id="PS50011"/>
    </source>
</evidence>
<dbReference type="PANTHER" id="PTHR44329:SF298">
    <property type="entry name" value="MIXED LINEAGE KINASE DOMAIN-LIKE PROTEIN"/>
    <property type="match status" value="1"/>
</dbReference>
<protein>
    <recommendedName>
        <fullName evidence="3">Protein kinase domain-containing protein</fullName>
    </recommendedName>
</protein>
<comment type="caution">
    <text evidence="4">The sequence shown here is derived from an EMBL/GenBank/DDBJ whole genome shotgun (WGS) entry which is preliminary data.</text>
</comment>
<dbReference type="SMART" id="SM00220">
    <property type="entry name" value="S_TKc"/>
    <property type="match status" value="1"/>
</dbReference>
<dbReference type="Pfam" id="PF00069">
    <property type="entry name" value="Pkinase"/>
    <property type="match status" value="1"/>
</dbReference>
<dbReference type="Gene3D" id="1.10.510.10">
    <property type="entry name" value="Transferase(Phosphotransferase) domain 1"/>
    <property type="match status" value="1"/>
</dbReference>
<dbReference type="InterPro" id="IPR011009">
    <property type="entry name" value="Kinase-like_dom_sf"/>
</dbReference>
<dbReference type="InterPro" id="IPR008266">
    <property type="entry name" value="Tyr_kinase_AS"/>
</dbReference>
<dbReference type="PROSITE" id="PS50011">
    <property type="entry name" value="PROTEIN_KINASE_DOM"/>
    <property type="match status" value="1"/>
</dbReference>
<organism evidence="4 5">
    <name type="scientific">Porites lobata</name>
    <dbReference type="NCBI Taxonomy" id="104759"/>
    <lineage>
        <taxon>Eukaryota</taxon>
        <taxon>Metazoa</taxon>
        <taxon>Cnidaria</taxon>
        <taxon>Anthozoa</taxon>
        <taxon>Hexacorallia</taxon>
        <taxon>Scleractinia</taxon>
        <taxon>Fungiina</taxon>
        <taxon>Poritidae</taxon>
        <taxon>Porites</taxon>
    </lineage>
</organism>
<gene>
    <name evidence="4" type="ORF">PLOB_00019737</name>
</gene>
<dbReference type="SUPFAM" id="SSF56112">
    <property type="entry name" value="Protein kinase-like (PK-like)"/>
    <property type="match status" value="1"/>
</dbReference>
<name>A0ABN8NK04_9CNID</name>
<evidence type="ECO:0000313" key="4">
    <source>
        <dbReference type="EMBL" id="CAH3110904.1"/>
    </source>
</evidence>
<accession>A0ABN8NK04</accession>
<reference evidence="4 5" key="1">
    <citation type="submission" date="2022-05" db="EMBL/GenBank/DDBJ databases">
        <authorList>
            <consortium name="Genoscope - CEA"/>
            <person name="William W."/>
        </authorList>
    </citation>
    <scope>NUCLEOTIDE SEQUENCE [LARGE SCALE GENOMIC DNA]</scope>
</reference>
<dbReference type="PROSITE" id="PS00109">
    <property type="entry name" value="PROTEIN_KINASE_TYR"/>
    <property type="match status" value="1"/>
</dbReference>
<keyword evidence="5" id="KW-1185">Reference proteome</keyword>